<dbReference type="AlphaFoldDB" id="A0A9P8C4G3"/>
<dbReference type="EMBL" id="MU251493">
    <property type="protein sequence ID" value="KAG9233593.1"/>
    <property type="molecule type" value="Genomic_DNA"/>
</dbReference>
<evidence type="ECO:0000313" key="1">
    <source>
        <dbReference type="EMBL" id="KAG9233593.1"/>
    </source>
</evidence>
<dbReference type="Proteomes" id="UP000824998">
    <property type="component" value="Unassembled WGS sequence"/>
</dbReference>
<reference evidence="1" key="1">
    <citation type="journal article" date="2021" name="IMA Fungus">
        <title>Genomic characterization of three marine fungi, including Emericellopsis atlantica sp. nov. with signatures of a generalist lifestyle and marine biomass degradation.</title>
        <authorList>
            <person name="Hagestad O.C."/>
            <person name="Hou L."/>
            <person name="Andersen J.H."/>
            <person name="Hansen E.H."/>
            <person name="Altermark B."/>
            <person name="Li C."/>
            <person name="Kuhnert E."/>
            <person name="Cox R.J."/>
            <person name="Crous P.W."/>
            <person name="Spatafora J.W."/>
            <person name="Lail K."/>
            <person name="Amirebrahimi M."/>
            <person name="Lipzen A."/>
            <person name="Pangilinan J."/>
            <person name="Andreopoulos W."/>
            <person name="Hayes R.D."/>
            <person name="Ng V."/>
            <person name="Grigoriev I.V."/>
            <person name="Jackson S.A."/>
            <person name="Sutton T.D.S."/>
            <person name="Dobson A.D.W."/>
            <person name="Rama T."/>
        </authorList>
    </citation>
    <scope>NUCLEOTIDE SEQUENCE</scope>
    <source>
        <strain evidence="1">TRa018bII</strain>
    </source>
</reference>
<proteinExistence type="predicted"/>
<name>A0A9P8C4G3_9HELO</name>
<evidence type="ECO:0000313" key="2">
    <source>
        <dbReference type="Proteomes" id="UP000824998"/>
    </source>
</evidence>
<organism evidence="1 2">
    <name type="scientific">Amylocarpus encephaloides</name>
    <dbReference type="NCBI Taxonomy" id="45428"/>
    <lineage>
        <taxon>Eukaryota</taxon>
        <taxon>Fungi</taxon>
        <taxon>Dikarya</taxon>
        <taxon>Ascomycota</taxon>
        <taxon>Pezizomycotina</taxon>
        <taxon>Leotiomycetes</taxon>
        <taxon>Helotiales</taxon>
        <taxon>Helotiales incertae sedis</taxon>
        <taxon>Amylocarpus</taxon>
    </lineage>
</organism>
<sequence>MSIYTSIGSVKKLSQVFITGKQALLAEYHPEEPSLYNQVAELDEIAKWKEKLRLRDLELSRRGCATEEQRNSVKGLEKDLNLNPFQLDKTGTEFVERLSEMNALRDRNRIISGHVVFVQGLHTSAGERIQELNDTIDAIEPLFSISVKVRLGAIETTKKAFNKHQPFQSLYVADIEAIAARNVAAHEGDIEAHNSPYRLDTLNAGQERRLS</sequence>
<comment type="caution">
    <text evidence="1">The sequence shown here is derived from an EMBL/GenBank/DDBJ whole genome shotgun (WGS) entry which is preliminary data.</text>
</comment>
<gene>
    <name evidence="1" type="ORF">BJ875DRAFT_484975</name>
</gene>
<protein>
    <submittedName>
        <fullName evidence="1">Uncharacterized protein</fullName>
    </submittedName>
</protein>
<keyword evidence="2" id="KW-1185">Reference proteome</keyword>
<accession>A0A9P8C4G3</accession>